<dbReference type="Proteomes" id="UP000054018">
    <property type="component" value="Unassembled WGS sequence"/>
</dbReference>
<gene>
    <name evidence="1" type="ORF">PISMIDRAFT_682351</name>
</gene>
<reference evidence="2" key="2">
    <citation type="submission" date="2015-01" db="EMBL/GenBank/DDBJ databases">
        <title>Evolutionary Origins and Diversification of the Mycorrhizal Mutualists.</title>
        <authorList>
            <consortium name="DOE Joint Genome Institute"/>
            <consortium name="Mycorrhizal Genomics Consortium"/>
            <person name="Kohler A."/>
            <person name="Kuo A."/>
            <person name="Nagy L.G."/>
            <person name="Floudas D."/>
            <person name="Copeland A."/>
            <person name="Barry K.W."/>
            <person name="Cichocki N."/>
            <person name="Veneault-Fourrey C."/>
            <person name="LaButti K."/>
            <person name="Lindquist E.A."/>
            <person name="Lipzen A."/>
            <person name="Lundell T."/>
            <person name="Morin E."/>
            <person name="Murat C."/>
            <person name="Riley R."/>
            <person name="Ohm R."/>
            <person name="Sun H."/>
            <person name="Tunlid A."/>
            <person name="Henrissat B."/>
            <person name="Grigoriev I.V."/>
            <person name="Hibbett D.S."/>
            <person name="Martin F."/>
        </authorList>
    </citation>
    <scope>NUCLEOTIDE SEQUENCE [LARGE SCALE GENOMIC DNA]</scope>
    <source>
        <strain evidence="2">441</strain>
    </source>
</reference>
<proteinExistence type="predicted"/>
<sequence>MSRSGSSPFIRVCQSSLKGIRGTSSMECPLACLVVSPSGSRAFELNPGASSMFTCDPRLAACLRPQARQLRSLTLVLGVPSHVCHTTLGLYSPPQTWVGHPPRAACLQPRPWASCAQSRSRHVRLQ</sequence>
<name>A0A0C9YUL4_9AGAM</name>
<dbReference type="HOGENOM" id="CLU_1993527_0_0_1"/>
<accession>A0A0C9YUL4</accession>
<evidence type="ECO:0000313" key="2">
    <source>
        <dbReference type="Proteomes" id="UP000054018"/>
    </source>
</evidence>
<evidence type="ECO:0000313" key="1">
    <source>
        <dbReference type="EMBL" id="KIK20416.1"/>
    </source>
</evidence>
<dbReference type="AlphaFoldDB" id="A0A0C9YUL4"/>
<keyword evidence="2" id="KW-1185">Reference proteome</keyword>
<protein>
    <submittedName>
        <fullName evidence="1">Uncharacterized protein</fullName>
    </submittedName>
</protein>
<dbReference type="EMBL" id="KN833765">
    <property type="protein sequence ID" value="KIK20416.1"/>
    <property type="molecule type" value="Genomic_DNA"/>
</dbReference>
<organism evidence="1 2">
    <name type="scientific">Pisolithus microcarpus 441</name>
    <dbReference type="NCBI Taxonomy" id="765257"/>
    <lineage>
        <taxon>Eukaryota</taxon>
        <taxon>Fungi</taxon>
        <taxon>Dikarya</taxon>
        <taxon>Basidiomycota</taxon>
        <taxon>Agaricomycotina</taxon>
        <taxon>Agaricomycetes</taxon>
        <taxon>Agaricomycetidae</taxon>
        <taxon>Boletales</taxon>
        <taxon>Sclerodermatineae</taxon>
        <taxon>Pisolithaceae</taxon>
        <taxon>Pisolithus</taxon>
    </lineage>
</organism>
<reference evidence="1 2" key="1">
    <citation type="submission" date="2014-04" db="EMBL/GenBank/DDBJ databases">
        <authorList>
            <consortium name="DOE Joint Genome Institute"/>
            <person name="Kuo A."/>
            <person name="Kohler A."/>
            <person name="Costa M.D."/>
            <person name="Nagy L.G."/>
            <person name="Floudas D."/>
            <person name="Copeland A."/>
            <person name="Barry K.W."/>
            <person name="Cichocki N."/>
            <person name="Veneault-Fourrey C."/>
            <person name="LaButti K."/>
            <person name="Lindquist E.A."/>
            <person name="Lipzen A."/>
            <person name="Lundell T."/>
            <person name="Morin E."/>
            <person name="Murat C."/>
            <person name="Sun H."/>
            <person name="Tunlid A."/>
            <person name="Henrissat B."/>
            <person name="Grigoriev I.V."/>
            <person name="Hibbett D.S."/>
            <person name="Martin F."/>
            <person name="Nordberg H.P."/>
            <person name="Cantor M.N."/>
            <person name="Hua S.X."/>
        </authorList>
    </citation>
    <scope>NUCLEOTIDE SEQUENCE [LARGE SCALE GENOMIC DNA]</scope>
    <source>
        <strain evidence="1 2">441</strain>
    </source>
</reference>